<organism evidence="1 2">
    <name type="scientific">Synaphobranchus kaupii</name>
    <name type="common">Kaup's arrowtooth eel</name>
    <dbReference type="NCBI Taxonomy" id="118154"/>
    <lineage>
        <taxon>Eukaryota</taxon>
        <taxon>Metazoa</taxon>
        <taxon>Chordata</taxon>
        <taxon>Craniata</taxon>
        <taxon>Vertebrata</taxon>
        <taxon>Euteleostomi</taxon>
        <taxon>Actinopterygii</taxon>
        <taxon>Neopterygii</taxon>
        <taxon>Teleostei</taxon>
        <taxon>Anguilliformes</taxon>
        <taxon>Synaphobranchidae</taxon>
        <taxon>Synaphobranchus</taxon>
    </lineage>
</organism>
<dbReference type="OrthoDB" id="10601845at2759"/>
<dbReference type="AlphaFoldDB" id="A0A9Q1FDG5"/>
<evidence type="ECO:0000313" key="2">
    <source>
        <dbReference type="Proteomes" id="UP001152622"/>
    </source>
</evidence>
<dbReference type="EMBL" id="JAINUF010000006">
    <property type="protein sequence ID" value="KAJ8356008.1"/>
    <property type="molecule type" value="Genomic_DNA"/>
</dbReference>
<evidence type="ECO:0000313" key="1">
    <source>
        <dbReference type="EMBL" id="KAJ8356008.1"/>
    </source>
</evidence>
<sequence length="120" mass="13179">MFTLFDPITITVGHNVITIGQVTFCCLTCGRGSGKSARRGSLRTWQGCYQTLVGCIDNVNVEWCDRNENKNSRLFKMFSCSSVVLQDDAVYSCTSWPVWQSGGVQILGPGSQGNTLMSIK</sequence>
<proteinExistence type="predicted"/>
<comment type="caution">
    <text evidence="1">The sequence shown here is derived from an EMBL/GenBank/DDBJ whole genome shotgun (WGS) entry which is preliminary data.</text>
</comment>
<keyword evidence="2" id="KW-1185">Reference proteome</keyword>
<gene>
    <name evidence="1" type="ORF">SKAU_G00188020</name>
</gene>
<accession>A0A9Q1FDG5</accession>
<dbReference type="Proteomes" id="UP001152622">
    <property type="component" value="Chromosome 6"/>
</dbReference>
<protein>
    <submittedName>
        <fullName evidence="1">Uncharacterized protein</fullName>
    </submittedName>
</protein>
<reference evidence="1" key="1">
    <citation type="journal article" date="2023" name="Science">
        <title>Genome structures resolve the early diversification of teleost fishes.</title>
        <authorList>
            <person name="Parey E."/>
            <person name="Louis A."/>
            <person name="Montfort J."/>
            <person name="Bouchez O."/>
            <person name="Roques C."/>
            <person name="Iampietro C."/>
            <person name="Lluch J."/>
            <person name="Castinel A."/>
            <person name="Donnadieu C."/>
            <person name="Desvignes T."/>
            <person name="Floi Bucao C."/>
            <person name="Jouanno E."/>
            <person name="Wen M."/>
            <person name="Mejri S."/>
            <person name="Dirks R."/>
            <person name="Jansen H."/>
            <person name="Henkel C."/>
            <person name="Chen W.J."/>
            <person name="Zahm M."/>
            <person name="Cabau C."/>
            <person name="Klopp C."/>
            <person name="Thompson A.W."/>
            <person name="Robinson-Rechavi M."/>
            <person name="Braasch I."/>
            <person name="Lecointre G."/>
            <person name="Bobe J."/>
            <person name="Postlethwait J.H."/>
            <person name="Berthelot C."/>
            <person name="Roest Crollius H."/>
            <person name="Guiguen Y."/>
        </authorList>
    </citation>
    <scope>NUCLEOTIDE SEQUENCE</scope>
    <source>
        <strain evidence="1">WJC10195</strain>
    </source>
</reference>
<name>A0A9Q1FDG5_SYNKA</name>